<keyword evidence="2" id="KW-0378">Hydrolase</keyword>
<accession>N0B8I3</accession>
<dbReference type="PANTHER" id="PTHR10655">
    <property type="entry name" value="LYSOPHOSPHOLIPASE-RELATED"/>
    <property type="match status" value="1"/>
</dbReference>
<proteinExistence type="inferred from homology"/>
<evidence type="ECO:0000259" key="3">
    <source>
        <dbReference type="Pfam" id="PF02230"/>
    </source>
</evidence>
<dbReference type="STRING" id="670307.HYPDE_38383"/>
<dbReference type="eggNOG" id="COG0400">
    <property type="taxonomic scope" value="Bacteria"/>
</dbReference>
<dbReference type="InterPro" id="IPR003140">
    <property type="entry name" value="PLipase/COase/thioEstase"/>
</dbReference>
<dbReference type="AlphaFoldDB" id="N0B8I3"/>
<dbReference type="PANTHER" id="PTHR10655:SF17">
    <property type="entry name" value="LYSOPHOSPHOLIPASE-LIKE PROTEIN 1"/>
    <property type="match status" value="1"/>
</dbReference>
<dbReference type="HOGENOM" id="CLU_049413_4_0_5"/>
<name>N0B8I3_9HYPH</name>
<dbReference type="GO" id="GO:0016787">
    <property type="term" value="F:hydrolase activity"/>
    <property type="evidence" value="ECO:0007669"/>
    <property type="project" value="UniProtKB-KW"/>
</dbReference>
<sequence>MTTLTTSVIRAGAPIGAARAAIVLVHGRGASAESMLGLAKAFTAPGIAHIAPQAPSGSWYPYSFMAPTMLNEPHLGNALSTLAHVVDDVEQQGMPAERIVLLGFSQGACLTLEFAVRNARRYGGVVGLSGGLIGPEGTTWNYPGTLAGTPVFLGCSDVDSHIPLARVHESTVVLRGLGGDVSEIIYPGMGHMIVQDEIDHVEKILRGIGAPAER</sequence>
<protein>
    <submittedName>
        <fullName evidence="4">Phospholipase/carboxylesterase</fullName>
    </submittedName>
</protein>
<gene>
    <name evidence="4" type="ORF">HYPDE_38383</name>
</gene>
<organism evidence="4 5">
    <name type="scientific">Hyphomicrobium denitrificans 1NES1</name>
    <dbReference type="NCBI Taxonomy" id="670307"/>
    <lineage>
        <taxon>Bacteria</taxon>
        <taxon>Pseudomonadati</taxon>
        <taxon>Pseudomonadota</taxon>
        <taxon>Alphaproteobacteria</taxon>
        <taxon>Hyphomicrobiales</taxon>
        <taxon>Hyphomicrobiaceae</taxon>
        <taxon>Hyphomicrobium</taxon>
    </lineage>
</organism>
<keyword evidence="5" id="KW-1185">Reference proteome</keyword>
<dbReference type="InterPro" id="IPR050565">
    <property type="entry name" value="LYPA1-2/EST-like"/>
</dbReference>
<feature type="domain" description="Phospholipase/carboxylesterase/thioesterase" evidence="3">
    <location>
        <begin position="14"/>
        <end position="205"/>
    </location>
</feature>
<reference evidence="4 5" key="1">
    <citation type="journal article" date="2013" name="Genome Announc.">
        <title>Genome sequences for three denitrifying bacterial strains isolated from a uranium- and nitrate-contaminated subsurface environment.</title>
        <authorList>
            <person name="Venkatramanan R."/>
            <person name="Prakash O."/>
            <person name="Woyke T."/>
            <person name="Chain P."/>
            <person name="Goodwin L.A."/>
            <person name="Watson D."/>
            <person name="Brooks S."/>
            <person name="Kostka J.E."/>
            <person name="Green S.J."/>
        </authorList>
    </citation>
    <scope>NUCLEOTIDE SEQUENCE [LARGE SCALE GENOMIC DNA]</scope>
    <source>
        <strain evidence="4 5">1NES1</strain>
    </source>
</reference>
<dbReference type="Gene3D" id="3.40.50.1820">
    <property type="entry name" value="alpha/beta hydrolase"/>
    <property type="match status" value="1"/>
</dbReference>
<dbReference type="InterPro" id="IPR029058">
    <property type="entry name" value="AB_hydrolase_fold"/>
</dbReference>
<dbReference type="OrthoDB" id="9801763at2"/>
<dbReference type="Proteomes" id="UP000005952">
    <property type="component" value="Chromosome"/>
</dbReference>
<dbReference type="Pfam" id="PF02230">
    <property type="entry name" value="Abhydrolase_2"/>
    <property type="match status" value="1"/>
</dbReference>
<evidence type="ECO:0000313" key="4">
    <source>
        <dbReference type="EMBL" id="AGK59348.1"/>
    </source>
</evidence>
<dbReference type="RefSeq" id="WP_015599363.1">
    <property type="nucleotide sequence ID" value="NC_021172.1"/>
</dbReference>
<dbReference type="SUPFAM" id="SSF53474">
    <property type="entry name" value="alpha/beta-Hydrolases"/>
    <property type="match status" value="1"/>
</dbReference>
<evidence type="ECO:0000313" key="5">
    <source>
        <dbReference type="Proteomes" id="UP000005952"/>
    </source>
</evidence>
<comment type="similarity">
    <text evidence="1">Belongs to the AB hydrolase superfamily. AB hydrolase 2 family.</text>
</comment>
<evidence type="ECO:0000256" key="2">
    <source>
        <dbReference type="ARBA" id="ARBA00022801"/>
    </source>
</evidence>
<dbReference type="KEGG" id="hdt:HYPDE_38383"/>
<dbReference type="EMBL" id="CP005587">
    <property type="protein sequence ID" value="AGK59348.1"/>
    <property type="molecule type" value="Genomic_DNA"/>
</dbReference>
<evidence type="ECO:0000256" key="1">
    <source>
        <dbReference type="ARBA" id="ARBA00006499"/>
    </source>
</evidence>